<accession>A0A518G782</accession>
<reference evidence="1 2" key="1">
    <citation type="submission" date="2019-02" db="EMBL/GenBank/DDBJ databases">
        <title>Deep-cultivation of Planctomycetes and their phenomic and genomic characterization uncovers novel biology.</title>
        <authorList>
            <person name="Wiegand S."/>
            <person name="Jogler M."/>
            <person name="Boedeker C."/>
            <person name="Pinto D."/>
            <person name="Vollmers J."/>
            <person name="Rivas-Marin E."/>
            <person name="Kohn T."/>
            <person name="Peeters S.H."/>
            <person name="Heuer A."/>
            <person name="Rast P."/>
            <person name="Oberbeckmann S."/>
            <person name="Bunk B."/>
            <person name="Jeske O."/>
            <person name="Meyerdierks A."/>
            <person name="Storesund J.E."/>
            <person name="Kallscheuer N."/>
            <person name="Luecker S."/>
            <person name="Lage O.M."/>
            <person name="Pohl T."/>
            <person name="Merkel B.J."/>
            <person name="Hornburger P."/>
            <person name="Mueller R.-W."/>
            <person name="Bruemmer F."/>
            <person name="Labrenz M."/>
            <person name="Spormann A.M."/>
            <person name="Op den Camp H."/>
            <person name="Overmann J."/>
            <person name="Amann R."/>
            <person name="Jetten M.S.M."/>
            <person name="Mascher T."/>
            <person name="Medema M.H."/>
            <person name="Devos D.P."/>
            <person name="Kaster A.-K."/>
            <person name="Ovreas L."/>
            <person name="Rohde M."/>
            <person name="Galperin M.Y."/>
            <person name="Jogler C."/>
        </authorList>
    </citation>
    <scope>NUCLEOTIDE SEQUENCE [LARGE SCALE GENOMIC DNA]</scope>
    <source>
        <strain evidence="1 2">Q31a</strain>
    </source>
</reference>
<dbReference type="EMBL" id="CP036298">
    <property type="protein sequence ID" value="QDV24445.1"/>
    <property type="molecule type" value="Genomic_DNA"/>
</dbReference>
<proteinExistence type="predicted"/>
<keyword evidence="2" id="KW-1185">Reference proteome</keyword>
<dbReference type="KEGG" id="ahel:Q31a_27630"/>
<dbReference type="RefSeq" id="WP_145078108.1">
    <property type="nucleotide sequence ID" value="NZ_CP036298.1"/>
</dbReference>
<dbReference type="OrthoDB" id="250042at2"/>
<evidence type="ECO:0008006" key="3">
    <source>
        <dbReference type="Google" id="ProtNLM"/>
    </source>
</evidence>
<dbReference type="AlphaFoldDB" id="A0A518G782"/>
<name>A0A518G782_9BACT</name>
<organism evidence="1 2">
    <name type="scientific">Aureliella helgolandensis</name>
    <dbReference type="NCBI Taxonomy" id="2527968"/>
    <lineage>
        <taxon>Bacteria</taxon>
        <taxon>Pseudomonadati</taxon>
        <taxon>Planctomycetota</taxon>
        <taxon>Planctomycetia</taxon>
        <taxon>Pirellulales</taxon>
        <taxon>Pirellulaceae</taxon>
        <taxon>Aureliella</taxon>
    </lineage>
</organism>
<dbReference type="Proteomes" id="UP000318017">
    <property type="component" value="Chromosome"/>
</dbReference>
<gene>
    <name evidence="1" type="ORF">Q31a_27630</name>
</gene>
<protein>
    <recommendedName>
        <fullName evidence="3">TIGR04255 family protein</fullName>
    </recommendedName>
</protein>
<sequence length="247" mass="28560">MHKYGALCDEFYLNMHLGTEMELPQNREAILHFFEQVQKRFPRMSNFYARDNGEFCLEEEKEAGRYRWISTEPKRVCSGAVNPESLASAIDQHQMVLELIPYELSISHLDCESLNITMGFDFNYRGNHNELLAEALGMISPMERFSELKGTSILSYEPILQIALDDECKTQCRLAFESRTTAYQVRSDEYAEEPLSVYLTVRRYDSLASHEKFGEELLRLAGICEQMADDYLVEGILKPLRQTIALK</sequence>
<evidence type="ECO:0000313" key="2">
    <source>
        <dbReference type="Proteomes" id="UP000318017"/>
    </source>
</evidence>
<evidence type="ECO:0000313" key="1">
    <source>
        <dbReference type="EMBL" id="QDV24445.1"/>
    </source>
</evidence>